<dbReference type="EMBL" id="JAPNNL010000137">
    <property type="protein sequence ID" value="MDA0637096.1"/>
    <property type="molecule type" value="Genomic_DNA"/>
</dbReference>
<proteinExistence type="predicted"/>
<reference evidence="2" key="1">
    <citation type="submission" date="2022-11" db="EMBL/GenBank/DDBJ databases">
        <title>Nonomuraea corallina sp. nov., a new species of the genus Nonomuraea isolated from sea side sediment in Thai sea.</title>
        <authorList>
            <person name="Ngamcharungchit C."/>
            <person name="Matsumoto A."/>
            <person name="Suriyachadkun C."/>
            <person name="Panbangred W."/>
            <person name="Inahashi Y."/>
            <person name="Intra B."/>
        </authorList>
    </citation>
    <scope>NUCLEOTIDE SEQUENCE</scope>
    <source>
        <strain evidence="2">MCN248</strain>
    </source>
</reference>
<protein>
    <recommendedName>
        <fullName evidence="4">DUF1440 domain-containing protein</fullName>
    </recommendedName>
</protein>
<keyword evidence="1" id="KW-1133">Transmembrane helix</keyword>
<accession>A0ABT4SIQ0</accession>
<dbReference type="InterPro" id="IPR046739">
    <property type="entry name" value="DUF6789"/>
</dbReference>
<feature type="transmembrane region" description="Helical" evidence="1">
    <location>
        <begin position="81"/>
        <end position="99"/>
    </location>
</feature>
<keyword evidence="3" id="KW-1185">Reference proteome</keyword>
<dbReference type="RefSeq" id="WP_270158007.1">
    <property type="nucleotide sequence ID" value="NZ_JAPNNL010000137.1"/>
</dbReference>
<keyword evidence="1" id="KW-0472">Membrane</keyword>
<evidence type="ECO:0008006" key="4">
    <source>
        <dbReference type="Google" id="ProtNLM"/>
    </source>
</evidence>
<organism evidence="2 3">
    <name type="scientific">Nonomuraea corallina</name>
    <dbReference type="NCBI Taxonomy" id="2989783"/>
    <lineage>
        <taxon>Bacteria</taxon>
        <taxon>Bacillati</taxon>
        <taxon>Actinomycetota</taxon>
        <taxon>Actinomycetes</taxon>
        <taxon>Streptosporangiales</taxon>
        <taxon>Streptosporangiaceae</taxon>
        <taxon>Nonomuraea</taxon>
    </lineage>
</organism>
<evidence type="ECO:0000313" key="3">
    <source>
        <dbReference type="Proteomes" id="UP001144036"/>
    </source>
</evidence>
<evidence type="ECO:0000256" key="1">
    <source>
        <dbReference type="SAM" id="Phobius"/>
    </source>
</evidence>
<gene>
    <name evidence="2" type="ORF">OUY22_27145</name>
</gene>
<dbReference type="Pfam" id="PF20587">
    <property type="entry name" value="DUF6789"/>
    <property type="match status" value="1"/>
</dbReference>
<keyword evidence="1" id="KW-0812">Transmembrane</keyword>
<evidence type="ECO:0000313" key="2">
    <source>
        <dbReference type="EMBL" id="MDA0637096.1"/>
    </source>
</evidence>
<feature type="transmembrane region" description="Helical" evidence="1">
    <location>
        <begin position="53"/>
        <end position="74"/>
    </location>
</feature>
<comment type="caution">
    <text evidence="2">The sequence shown here is derived from an EMBL/GenBank/DDBJ whole genome shotgun (WGS) entry which is preliminary data.</text>
</comment>
<name>A0ABT4SIQ0_9ACTN</name>
<sequence>MNGALSGAVATVTMSAVMVAGQKAGLMPAQPPKHIVRGLLPGGKRRPKPGEGVLGALAHLGFGVTSGTAFALLSREPDRRVSLGVAYALLIWVVSYQGWVPRMSLLPPIVRDHPGRPAVMAAGHVVYGTTLAALLNRLEPGGWSLDQKESQGAAS</sequence>
<dbReference type="Proteomes" id="UP001144036">
    <property type="component" value="Unassembled WGS sequence"/>
</dbReference>